<evidence type="ECO:0000256" key="4">
    <source>
        <dbReference type="ARBA" id="ARBA00022989"/>
    </source>
</evidence>
<feature type="domain" description="SH3b" evidence="8">
    <location>
        <begin position="29"/>
        <end position="79"/>
    </location>
</feature>
<keyword evidence="3" id="KW-0732">Signal</keyword>
<evidence type="ECO:0000259" key="8">
    <source>
        <dbReference type="Pfam" id="PF08239"/>
    </source>
</evidence>
<reference evidence="10" key="1">
    <citation type="journal article" date="2019" name="Int. J. Syst. Evol. Microbiol.">
        <title>The Global Catalogue of Microorganisms (GCM) 10K type strain sequencing project: providing services to taxonomists for standard genome sequencing and annotation.</title>
        <authorList>
            <consortium name="The Broad Institute Genomics Platform"/>
            <consortium name="The Broad Institute Genome Sequencing Center for Infectious Disease"/>
            <person name="Wu L."/>
            <person name="Ma J."/>
        </authorList>
    </citation>
    <scope>NUCLEOTIDE SEQUENCE [LARGE SCALE GENOMIC DNA]</scope>
    <source>
        <strain evidence="10">CGMCC 1.10130</strain>
    </source>
</reference>
<name>A0A8J2XMZ7_9GAMM</name>
<evidence type="ECO:0000256" key="7">
    <source>
        <dbReference type="SAM" id="Phobius"/>
    </source>
</evidence>
<evidence type="ECO:0000256" key="2">
    <source>
        <dbReference type="ARBA" id="ARBA00022692"/>
    </source>
</evidence>
<gene>
    <name evidence="9" type="ORF">GCM10011369_24700</name>
</gene>
<evidence type="ECO:0000256" key="3">
    <source>
        <dbReference type="ARBA" id="ARBA00022729"/>
    </source>
</evidence>
<keyword evidence="5 7" id="KW-0472">Membrane</keyword>
<evidence type="ECO:0000256" key="5">
    <source>
        <dbReference type="ARBA" id="ARBA00023136"/>
    </source>
</evidence>
<organism evidence="9 10">
    <name type="scientific">Neiella marina</name>
    <dbReference type="NCBI Taxonomy" id="508461"/>
    <lineage>
        <taxon>Bacteria</taxon>
        <taxon>Pseudomonadati</taxon>
        <taxon>Pseudomonadota</taxon>
        <taxon>Gammaproteobacteria</taxon>
        <taxon>Alteromonadales</taxon>
        <taxon>Echinimonadaceae</taxon>
        <taxon>Neiella</taxon>
    </lineage>
</organism>
<evidence type="ECO:0000313" key="9">
    <source>
        <dbReference type="EMBL" id="GGA81769.1"/>
    </source>
</evidence>
<dbReference type="EMBL" id="BMDX01000012">
    <property type="protein sequence ID" value="GGA81769.1"/>
    <property type="molecule type" value="Genomic_DNA"/>
</dbReference>
<dbReference type="Pfam" id="PF08239">
    <property type="entry name" value="SH3_3"/>
    <property type="match status" value="1"/>
</dbReference>
<dbReference type="AlphaFoldDB" id="A0A8J2XMZ7"/>
<feature type="coiled-coil region" evidence="6">
    <location>
        <begin position="103"/>
        <end position="151"/>
    </location>
</feature>
<dbReference type="PIRSF" id="PIRSF006158">
    <property type="entry name" value="UCP006158_SH3"/>
    <property type="match status" value="1"/>
</dbReference>
<keyword evidence="10" id="KW-1185">Reference proteome</keyword>
<evidence type="ECO:0000256" key="1">
    <source>
        <dbReference type="ARBA" id="ARBA00004167"/>
    </source>
</evidence>
<dbReference type="NCBIfam" id="TIGR04211">
    <property type="entry name" value="SH3_and_anchor"/>
    <property type="match status" value="1"/>
</dbReference>
<sequence length="188" mass="21361">MLLTLATSSFSLQAQEQDSYFITEDLYTFMHTGPGKQFRILGSVNASTPVVLLETSDDGKFAKIRDDREREGWVETSTLAQGQTKQQMIDDLNQKLMTVSTDINTDKGEITRLSSLIDELEQQLAEQRQVVQEANKQRDVLQQQLNSYTDEIEMQWMINGALVAGGGLLLGVILSFLPRRKKRQDNWM</sequence>
<dbReference type="GO" id="GO:0016020">
    <property type="term" value="C:membrane"/>
    <property type="evidence" value="ECO:0007669"/>
    <property type="project" value="UniProtKB-SubCell"/>
</dbReference>
<dbReference type="RefSeq" id="WP_158100576.1">
    <property type="nucleotide sequence ID" value="NZ_BMDX01000012.1"/>
</dbReference>
<comment type="subcellular location">
    <subcellularLocation>
        <location evidence="1">Membrane</location>
        <topology evidence="1">Single-pass membrane protein</topology>
    </subcellularLocation>
</comment>
<comment type="caution">
    <text evidence="9">The sequence shown here is derived from an EMBL/GenBank/DDBJ whole genome shotgun (WGS) entry which is preliminary data.</text>
</comment>
<keyword evidence="6" id="KW-0175">Coiled coil</keyword>
<dbReference type="InterPro" id="IPR016476">
    <property type="entry name" value="SH3_dom_pro"/>
</dbReference>
<keyword evidence="4 7" id="KW-1133">Transmembrane helix</keyword>
<dbReference type="InterPro" id="IPR003646">
    <property type="entry name" value="SH3-like_bac-type"/>
</dbReference>
<dbReference type="Gene3D" id="2.30.30.40">
    <property type="entry name" value="SH3 Domains"/>
    <property type="match status" value="1"/>
</dbReference>
<proteinExistence type="predicted"/>
<protein>
    <submittedName>
        <fullName evidence="9">Arylsulfatase</fullName>
    </submittedName>
</protein>
<feature type="transmembrane region" description="Helical" evidence="7">
    <location>
        <begin position="156"/>
        <end position="177"/>
    </location>
</feature>
<evidence type="ECO:0000313" key="10">
    <source>
        <dbReference type="Proteomes" id="UP000619743"/>
    </source>
</evidence>
<accession>A0A8J2XMZ7</accession>
<dbReference type="OrthoDB" id="9790951at2"/>
<keyword evidence="2 7" id="KW-0812">Transmembrane</keyword>
<dbReference type="Proteomes" id="UP000619743">
    <property type="component" value="Unassembled WGS sequence"/>
</dbReference>
<evidence type="ECO:0000256" key="6">
    <source>
        <dbReference type="SAM" id="Coils"/>
    </source>
</evidence>